<dbReference type="InterPro" id="IPR016129">
    <property type="entry name" value="Caspase_his_AS"/>
</dbReference>
<accession>A0A238BJ38</accession>
<reference evidence="8 9" key="1">
    <citation type="submission" date="2015-12" db="EMBL/GenBank/DDBJ databases">
        <title>Draft genome of the nematode, Onchocerca flexuosa.</title>
        <authorList>
            <person name="Mitreva M."/>
        </authorList>
    </citation>
    <scope>NUCLEOTIDE SEQUENCE [LARGE SCALE GENOMIC DNA]</scope>
    <source>
        <strain evidence="8">Red Deer</strain>
    </source>
</reference>
<evidence type="ECO:0000256" key="3">
    <source>
        <dbReference type="ARBA" id="ARBA00022703"/>
    </source>
</evidence>
<evidence type="ECO:0000256" key="4">
    <source>
        <dbReference type="ARBA" id="ARBA00022801"/>
    </source>
</evidence>
<dbReference type="PROSITE" id="PS50208">
    <property type="entry name" value="CASPASE_P20"/>
    <property type="match status" value="1"/>
</dbReference>
<feature type="non-terminal residue" evidence="8">
    <location>
        <position position="146"/>
    </location>
</feature>
<feature type="domain" description="Caspase family p20" evidence="7">
    <location>
        <begin position="1"/>
        <end position="109"/>
    </location>
</feature>
<gene>
    <name evidence="8" type="ORF">X798_07547</name>
</gene>
<evidence type="ECO:0000256" key="6">
    <source>
        <dbReference type="ARBA" id="ARBA00023145"/>
    </source>
</evidence>
<evidence type="ECO:0000256" key="2">
    <source>
        <dbReference type="ARBA" id="ARBA00022670"/>
    </source>
</evidence>
<dbReference type="Gene3D" id="3.40.50.1460">
    <property type="match status" value="1"/>
</dbReference>
<protein>
    <submittedName>
        <fullName evidence="8">Caspase domain protein</fullName>
    </submittedName>
</protein>
<dbReference type="InterPro" id="IPR015917">
    <property type="entry name" value="Pept_C14A"/>
</dbReference>
<dbReference type="EMBL" id="KZ271005">
    <property type="protein sequence ID" value="OZC05479.1"/>
    <property type="molecule type" value="Genomic_DNA"/>
</dbReference>
<dbReference type="Proteomes" id="UP000242913">
    <property type="component" value="Unassembled WGS sequence"/>
</dbReference>
<evidence type="ECO:0000256" key="1">
    <source>
        <dbReference type="ARBA" id="ARBA00010134"/>
    </source>
</evidence>
<dbReference type="GO" id="GO:0006508">
    <property type="term" value="P:proteolysis"/>
    <property type="evidence" value="ECO:0007669"/>
    <property type="project" value="UniProtKB-KW"/>
</dbReference>
<sequence>MPERIGTDIDEINLNNLFRQLNYTVSVYRNLCAKEMLNAIRDFSKRPEHRLLDSCVICVLTHGEHGELYGTDDNAVSVLEFVSCLNARNCPALAHKPKLFFLQACRGQQYDHGFGTEFDGSDGYFDRWFTCATPQSQKNLPVEKKT</sequence>
<keyword evidence="2" id="KW-0645">Protease</keyword>
<keyword evidence="4" id="KW-0378">Hydrolase</keyword>
<dbReference type="PROSITE" id="PS01121">
    <property type="entry name" value="CASPASE_HIS"/>
    <property type="match status" value="1"/>
</dbReference>
<dbReference type="InterPro" id="IPR011600">
    <property type="entry name" value="Pept_C14_caspase"/>
</dbReference>
<dbReference type="GO" id="GO:0004197">
    <property type="term" value="F:cysteine-type endopeptidase activity"/>
    <property type="evidence" value="ECO:0007669"/>
    <property type="project" value="InterPro"/>
</dbReference>
<evidence type="ECO:0000313" key="8">
    <source>
        <dbReference type="EMBL" id="OZC05479.1"/>
    </source>
</evidence>
<dbReference type="PANTHER" id="PTHR47901:SF8">
    <property type="entry name" value="CASPASE-3"/>
    <property type="match status" value="1"/>
</dbReference>
<dbReference type="OrthoDB" id="6114029at2759"/>
<dbReference type="PRINTS" id="PR00376">
    <property type="entry name" value="IL1BCENZYME"/>
</dbReference>
<keyword evidence="5" id="KW-0788">Thiol protease</keyword>
<evidence type="ECO:0000256" key="5">
    <source>
        <dbReference type="ARBA" id="ARBA00022807"/>
    </source>
</evidence>
<dbReference type="PANTHER" id="PTHR47901">
    <property type="entry name" value="CASPASE RECRUITMENT DOMAIN-CONTAINING PROTEIN 18"/>
    <property type="match status" value="1"/>
</dbReference>
<dbReference type="Pfam" id="PF00656">
    <property type="entry name" value="Peptidase_C14"/>
    <property type="match status" value="1"/>
</dbReference>
<dbReference type="AlphaFoldDB" id="A0A238BJ38"/>
<name>A0A238BJ38_9BILA</name>
<dbReference type="PROSITE" id="PS01122">
    <property type="entry name" value="CASPASE_CYS"/>
    <property type="match status" value="1"/>
</dbReference>
<dbReference type="InterPro" id="IPR001309">
    <property type="entry name" value="Pept_C14_p20"/>
</dbReference>
<proteinExistence type="inferred from homology"/>
<evidence type="ECO:0000313" key="9">
    <source>
        <dbReference type="Proteomes" id="UP000242913"/>
    </source>
</evidence>
<keyword evidence="9" id="KW-1185">Reference proteome</keyword>
<comment type="similarity">
    <text evidence="1">Belongs to the peptidase C14A family.</text>
</comment>
<keyword evidence="3" id="KW-0053">Apoptosis</keyword>
<keyword evidence="6" id="KW-0865">Zymogen</keyword>
<dbReference type="InterPro" id="IPR029030">
    <property type="entry name" value="Caspase-like_dom_sf"/>
</dbReference>
<organism evidence="8 9">
    <name type="scientific">Onchocerca flexuosa</name>
    <dbReference type="NCBI Taxonomy" id="387005"/>
    <lineage>
        <taxon>Eukaryota</taxon>
        <taxon>Metazoa</taxon>
        <taxon>Ecdysozoa</taxon>
        <taxon>Nematoda</taxon>
        <taxon>Chromadorea</taxon>
        <taxon>Rhabditida</taxon>
        <taxon>Spirurina</taxon>
        <taxon>Spiruromorpha</taxon>
        <taxon>Filarioidea</taxon>
        <taxon>Onchocercidae</taxon>
        <taxon>Onchocerca</taxon>
    </lineage>
</organism>
<dbReference type="InterPro" id="IPR002398">
    <property type="entry name" value="Pept_C14"/>
</dbReference>
<evidence type="ECO:0000259" key="7">
    <source>
        <dbReference type="PROSITE" id="PS50208"/>
    </source>
</evidence>
<dbReference type="SMART" id="SM00115">
    <property type="entry name" value="CASc"/>
    <property type="match status" value="1"/>
</dbReference>
<dbReference type="SUPFAM" id="SSF52129">
    <property type="entry name" value="Caspase-like"/>
    <property type="match status" value="1"/>
</dbReference>
<dbReference type="GO" id="GO:0006915">
    <property type="term" value="P:apoptotic process"/>
    <property type="evidence" value="ECO:0007669"/>
    <property type="project" value="UniProtKB-KW"/>
</dbReference>
<dbReference type="InterPro" id="IPR033139">
    <property type="entry name" value="Caspase_cys_AS"/>
</dbReference>